<evidence type="ECO:0000256" key="3">
    <source>
        <dbReference type="PROSITE-ProRule" id="PRU00023"/>
    </source>
</evidence>
<dbReference type="SMART" id="SM00248">
    <property type="entry name" value="ANK"/>
    <property type="match status" value="3"/>
</dbReference>
<keyword evidence="6" id="KW-1185">Reference proteome</keyword>
<dbReference type="PROSITE" id="PS50088">
    <property type="entry name" value="ANK_REPEAT"/>
    <property type="match status" value="1"/>
</dbReference>
<feature type="region of interest" description="Disordered" evidence="4">
    <location>
        <begin position="142"/>
        <end position="164"/>
    </location>
</feature>
<feature type="repeat" description="ANK" evidence="3">
    <location>
        <begin position="76"/>
        <end position="114"/>
    </location>
</feature>
<dbReference type="InterPro" id="IPR036770">
    <property type="entry name" value="Ankyrin_rpt-contain_sf"/>
</dbReference>
<dbReference type="SUPFAM" id="SSF48403">
    <property type="entry name" value="Ankyrin repeat"/>
    <property type="match status" value="1"/>
</dbReference>
<dbReference type="Proteomes" id="UP000193560">
    <property type="component" value="Unassembled WGS sequence"/>
</dbReference>
<comment type="caution">
    <text evidence="5">The sequence shown here is derived from an EMBL/GenBank/DDBJ whole genome shotgun (WGS) entry which is preliminary data.</text>
</comment>
<sequence>MTDEGASNNELMMAACRNDQEDVLEEILESGNYNIGYTDGAGNTAAHLAAKSGSLGCLEFLVNLDDIDLNIKNRLEGYTPLHYAVEYQDTDIELAYAMVDILLQGGADSKVENRNKLTPSMMVQPKNKDLRDLIAQSTAAFEMDDADIANDDEYGSDSDDQPSD</sequence>
<gene>
    <name evidence="5" type="ORF">BCR42DRAFT_421832</name>
</gene>
<dbReference type="PRINTS" id="PR01415">
    <property type="entry name" value="ANKYRIN"/>
</dbReference>
<evidence type="ECO:0000313" key="5">
    <source>
        <dbReference type="EMBL" id="ORZ11247.1"/>
    </source>
</evidence>
<keyword evidence="2 3" id="KW-0040">ANK repeat</keyword>
<dbReference type="OrthoDB" id="9995210at2759"/>
<keyword evidence="1" id="KW-0677">Repeat</keyword>
<dbReference type="AlphaFoldDB" id="A0A1X2I818"/>
<dbReference type="InterPro" id="IPR002110">
    <property type="entry name" value="Ankyrin_rpt"/>
</dbReference>
<protein>
    <submittedName>
        <fullName evidence="5">Ankyrin repeat-containing domain protein</fullName>
    </submittedName>
</protein>
<evidence type="ECO:0000256" key="2">
    <source>
        <dbReference type="ARBA" id="ARBA00023043"/>
    </source>
</evidence>
<evidence type="ECO:0000256" key="1">
    <source>
        <dbReference type="ARBA" id="ARBA00022737"/>
    </source>
</evidence>
<dbReference type="PANTHER" id="PTHR24198:SF165">
    <property type="entry name" value="ANKYRIN REPEAT-CONTAINING PROTEIN-RELATED"/>
    <property type="match status" value="1"/>
</dbReference>
<name>A0A1X2I818_9FUNG</name>
<dbReference type="Pfam" id="PF12796">
    <property type="entry name" value="Ank_2"/>
    <property type="match status" value="1"/>
</dbReference>
<dbReference type="PANTHER" id="PTHR24198">
    <property type="entry name" value="ANKYRIN REPEAT AND PROTEIN KINASE DOMAIN-CONTAINING PROTEIN"/>
    <property type="match status" value="1"/>
</dbReference>
<dbReference type="Gene3D" id="1.25.40.20">
    <property type="entry name" value="Ankyrin repeat-containing domain"/>
    <property type="match status" value="1"/>
</dbReference>
<proteinExistence type="predicted"/>
<reference evidence="5 6" key="1">
    <citation type="submission" date="2016-07" db="EMBL/GenBank/DDBJ databases">
        <title>Pervasive Adenine N6-methylation of Active Genes in Fungi.</title>
        <authorList>
            <consortium name="DOE Joint Genome Institute"/>
            <person name="Mondo S.J."/>
            <person name="Dannebaum R.O."/>
            <person name="Kuo R.C."/>
            <person name="Labutti K."/>
            <person name="Haridas S."/>
            <person name="Kuo A."/>
            <person name="Salamov A."/>
            <person name="Ahrendt S.R."/>
            <person name="Lipzen A."/>
            <person name="Sullivan W."/>
            <person name="Andreopoulos W.B."/>
            <person name="Clum A."/>
            <person name="Lindquist E."/>
            <person name="Daum C."/>
            <person name="Ramamoorthy G.K."/>
            <person name="Gryganskyi A."/>
            <person name="Culley D."/>
            <person name="Magnuson J.K."/>
            <person name="James T.Y."/>
            <person name="O'Malley M.A."/>
            <person name="Stajich J.E."/>
            <person name="Spatafora J.W."/>
            <person name="Visel A."/>
            <person name="Grigoriev I.V."/>
        </authorList>
    </citation>
    <scope>NUCLEOTIDE SEQUENCE [LARGE SCALE GENOMIC DNA]</scope>
    <source>
        <strain evidence="5 6">NRRL 1336</strain>
    </source>
</reference>
<dbReference type="PROSITE" id="PS50297">
    <property type="entry name" value="ANK_REP_REGION"/>
    <property type="match status" value="1"/>
</dbReference>
<evidence type="ECO:0000256" key="4">
    <source>
        <dbReference type="SAM" id="MobiDB-lite"/>
    </source>
</evidence>
<accession>A0A1X2I818</accession>
<organism evidence="5 6">
    <name type="scientific">Absidia repens</name>
    <dbReference type="NCBI Taxonomy" id="90262"/>
    <lineage>
        <taxon>Eukaryota</taxon>
        <taxon>Fungi</taxon>
        <taxon>Fungi incertae sedis</taxon>
        <taxon>Mucoromycota</taxon>
        <taxon>Mucoromycotina</taxon>
        <taxon>Mucoromycetes</taxon>
        <taxon>Mucorales</taxon>
        <taxon>Cunninghamellaceae</taxon>
        <taxon>Absidia</taxon>
    </lineage>
</organism>
<evidence type="ECO:0000313" key="6">
    <source>
        <dbReference type="Proteomes" id="UP000193560"/>
    </source>
</evidence>
<dbReference type="STRING" id="90262.A0A1X2I818"/>
<dbReference type="EMBL" id="MCGE01000022">
    <property type="protein sequence ID" value="ORZ11247.1"/>
    <property type="molecule type" value="Genomic_DNA"/>
</dbReference>